<keyword evidence="2" id="KW-1185">Reference proteome</keyword>
<reference evidence="1" key="1">
    <citation type="journal article" date="2022" name="Int. J. Mol. Sci.">
        <title>Draft Genome of Tanacetum Coccineum: Genomic Comparison of Closely Related Tanacetum-Family Plants.</title>
        <authorList>
            <person name="Yamashiro T."/>
            <person name="Shiraishi A."/>
            <person name="Nakayama K."/>
            <person name="Satake H."/>
        </authorList>
    </citation>
    <scope>NUCLEOTIDE SEQUENCE</scope>
</reference>
<sequence>MVCQEDVPTSEPVECVKVAINPEHPEQTVMIGGNQSIEGKKAICEVLKANLDVFAWKLADMTGVLRTLAEHKLRIKENTAPVRQKKRGQAPERSKFIVEEVQKLVEAGIMREVTYQSWRSNLVLVKKHDGEWRMCVDFTGLNKACPKDCYPLPEIDWKV</sequence>
<gene>
    <name evidence="1" type="ORF">Tco_0729874</name>
</gene>
<evidence type="ECO:0008006" key="3">
    <source>
        <dbReference type="Google" id="ProtNLM"/>
    </source>
</evidence>
<dbReference type="PANTHER" id="PTHR24559">
    <property type="entry name" value="TRANSPOSON TY3-I GAG-POL POLYPROTEIN"/>
    <property type="match status" value="1"/>
</dbReference>
<dbReference type="InterPro" id="IPR053134">
    <property type="entry name" value="RNA-dir_DNA_polymerase"/>
</dbReference>
<dbReference type="PANTHER" id="PTHR24559:SF444">
    <property type="entry name" value="REVERSE TRANSCRIPTASE DOMAIN-CONTAINING PROTEIN"/>
    <property type="match status" value="1"/>
</dbReference>
<proteinExistence type="predicted"/>
<comment type="caution">
    <text evidence="1">The sequence shown here is derived from an EMBL/GenBank/DDBJ whole genome shotgun (WGS) entry which is preliminary data.</text>
</comment>
<reference evidence="1" key="2">
    <citation type="submission" date="2022-01" db="EMBL/GenBank/DDBJ databases">
        <authorList>
            <person name="Yamashiro T."/>
            <person name="Shiraishi A."/>
            <person name="Satake H."/>
            <person name="Nakayama K."/>
        </authorList>
    </citation>
    <scope>NUCLEOTIDE SEQUENCE</scope>
</reference>
<evidence type="ECO:0000313" key="2">
    <source>
        <dbReference type="Proteomes" id="UP001151760"/>
    </source>
</evidence>
<dbReference type="Proteomes" id="UP001151760">
    <property type="component" value="Unassembled WGS sequence"/>
</dbReference>
<evidence type="ECO:0000313" key="1">
    <source>
        <dbReference type="EMBL" id="GJS79993.1"/>
    </source>
</evidence>
<dbReference type="InterPro" id="IPR043502">
    <property type="entry name" value="DNA/RNA_pol_sf"/>
</dbReference>
<organism evidence="1 2">
    <name type="scientific">Tanacetum coccineum</name>
    <dbReference type="NCBI Taxonomy" id="301880"/>
    <lineage>
        <taxon>Eukaryota</taxon>
        <taxon>Viridiplantae</taxon>
        <taxon>Streptophyta</taxon>
        <taxon>Embryophyta</taxon>
        <taxon>Tracheophyta</taxon>
        <taxon>Spermatophyta</taxon>
        <taxon>Magnoliopsida</taxon>
        <taxon>eudicotyledons</taxon>
        <taxon>Gunneridae</taxon>
        <taxon>Pentapetalae</taxon>
        <taxon>asterids</taxon>
        <taxon>campanulids</taxon>
        <taxon>Asterales</taxon>
        <taxon>Asteraceae</taxon>
        <taxon>Asteroideae</taxon>
        <taxon>Anthemideae</taxon>
        <taxon>Anthemidinae</taxon>
        <taxon>Tanacetum</taxon>
    </lineage>
</organism>
<protein>
    <recommendedName>
        <fullName evidence="3">Reverse transcriptase domain-containing protein</fullName>
    </recommendedName>
</protein>
<dbReference type="Gene3D" id="3.10.10.10">
    <property type="entry name" value="HIV Type 1 Reverse Transcriptase, subunit A, domain 1"/>
    <property type="match status" value="1"/>
</dbReference>
<name>A0ABQ4YQ61_9ASTR</name>
<dbReference type="EMBL" id="BQNB010010638">
    <property type="protein sequence ID" value="GJS79993.1"/>
    <property type="molecule type" value="Genomic_DNA"/>
</dbReference>
<accession>A0ABQ4YQ61</accession>
<dbReference type="SUPFAM" id="SSF56672">
    <property type="entry name" value="DNA/RNA polymerases"/>
    <property type="match status" value="1"/>
</dbReference>